<sequence>MEGSRLETGGLKTELGRVCSGARGGEGKPKAHMHPVTFSGPPPSDTSEVWRRMRSLCCISKHACRWPHALLATNSLRQSSGAWSRHNSGYYLVLGLQRFHQSYSLI</sequence>
<protein>
    <submittedName>
        <fullName evidence="2">Uncharacterized protein</fullName>
    </submittedName>
</protein>
<evidence type="ECO:0000256" key="1">
    <source>
        <dbReference type="SAM" id="MobiDB-lite"/>
    </source>
</evidence>
<dbReference type="AlphaFoldDB" id="A0A0G4F495"/>
<gene>
    <name evidence="2" type="ORF">Cvel_14963</name>
</gene>
<feature type="region of interest" description="Disordered" evidence="1">
    <location>
        <begin position="17"/>
        <end position="46"/>
    </location>
</feature>
<name>A0A0G4F495_9ALVE</name>
<dbReference type="EMBL" id="CDMZ01000095">
    <property type="protein sequence ID" value="CEM06552.1"/>
    <property type="molecule type" value="Genomic_DNA"/>
</dbReference>
<dbReference type="VEuPathDB" id="CryptoDB:Cvel_14963"/>
<organism evidence="2">
    <name type="scientific">Chromera velia CCMP2878</name>
    <dbReference type="NCBI Taxonomy" id="1169474"/>
    <lineage>
        <taxon>Eukaryota</taxon>
        <taxon>Sar</taxon>
        <taxon>Alveolata</taxon>
        <taxon>Colpodellida</taxon>
        <taxon>Chromeraceae</taxon>
        <taxon>Chromera</taxon>
    </lineage>
</organism>
<reference evidence="2" key="1">
    <citation type="submission" date="2014-11" db="EMBL/GenBank/DDBJ databases">
        <authorList>
            <person name="Otto D Thomas"/>
            <person name="Naeem Raeece"/>
        </authorList>
    </citation>
    <scope>NUCLEOTIDE SEQUENCE</scope>
</reference>
<accession>A0A0G4F495</accession>
<evidence type="ECO:0000313" key="2">
    <source>
        <dbReference type="EMBL" id="CEM06552.1"/>
    </source>
</evidence>
<proteinExistence type="predicted"/>